<keyword evidence="6" id="KW-1185">Reference proteome</keyword>
<reference evidence="5 6" key="1">
    <citation type="submission" date="2019-04" db="EMBL/GenBank/DDBJ databases">
        <title>Complete genome sequencing of Piscirickettsia salmonis strain Psal-009.</title>
        <authorList>
            <person name="Schober I."/>
            <person name="Bunk B."/>
            <person name="Sproer C."/>
            <person name="Carril G.P."/>
            <person name="Riedel T."/>
            <person name="Flores-Herrera P.A."/>
            <person name="Nourdin-Galindo G."/>
            <person name="Marshall S.H."/>
            <person name="Overmann J."/>
        </authorList>
    </citation>
    <scope>NUCLEOTIDE SEQUENCE [LARGE SCALE GENOMIC DNA]</scope>
    <source>
        <strain evidence="5 6">Psal-009</strain>
    </source>
</reference>
<proteinExistence type="inferred from homology"/>
<organism evidence="5 6">
    <name type="scientific">Piscirickettsia salmonis</name>
    <dbReference type="NCBI Taxonomy" id="1238"/>
    <lineage>
        <taxon>Bacteria</taxon>
        <taxon>Pseudomonadati</taxon>
        <taxon>Pseudomonadota</taxon>
        <taxon>Gammaproteobacteria</taxon>
        <taxon>Thiotrichales</taxon>
        <taxon>Piscirickettsiaceae</taxon>
        <taxon>Piscirickettsia</taxon>
    </lineage>
</organism>
<dbReference type="Pfam" id="PF00496">
    <property type="entry name" value="SBP_bac_5"/>
    <property type="match status" value="1"/>
</dbReference>
<dbReference type="InterPro" id="IPR000914">
    <property type="entry name" value="SBP_5_dom"/>
</dbReference>
<feature type="domain" description="Solute-binding protein family 5" evidence="4">
    <location>
        <begin position="96"/>
        <end position="487"/>
    </location>
</feature>
<evidence type="ECO:0000259" key="4">
    <source>
        <dbReference type="Pfam" id="PF00496"/>
    </source>
</evidence>
<accession>A0A9Q6PT70</accession>
<dbReference type="GO" id="GO:1904680">
    <property type="term" value="F:peptide transmembrane transporter activity"/>
    <property type="evidence" value="ECO:0007669"/>
    <property type="project" value="TreeGrafter"/>
</dbReference>
<dbReference type="InterPro" id="IPR039424">
    <property type="entry name" value="SBP_5"/>
</dbReference>
<dbReference type="SUPFAM" id="SSF53850">
    <property type="entry name" value="Periplasmic binding protein-like II"/>
    <property type="match status" value="1"/>
</dbReference>
<comment type="similarity">
    <text evidence="1">Belongs to the bacterial solute-binding protein 5 family.</text>
</comment>
<keyword evidence="3" id="KW-0732">Signal</keyword>
<gene>
    <name evidence="5" type="ORF">Psal009_02634</name>
</gene>
<dbReference type="GO" id="GO:0015833">
    <property type="term" value="P:peptide transport"/>
    <property type="evidence" value="ECO:0007669"/>
    <property type="project" value="TreeGrafter"/>
</dbReference>
<dbReference type="PANTHER" id="PTHR30290">
    <property type="entry name" value="PERIPLASMIC BINDING COMPONENT OF ABC TRANSPORTER"/>
    <property type="match status" value="1"/>
</dbReference>
<evidence type="ECO:0000313" key="5">
    <source>
        <dbReference type="EMBL" id="QGO06714.1"/>
    </source>
</evidence>
<dbReference type="GO" id="GO:0043190">
    <property type="term" value="C:ATP-binding cassette (ABC) transporter complex"/>
    <property type="evidence" value="ECO:0007669"/>
    <property type="project" value="InterPro"/>
</dbReference>
<dbReference type="PANTHER" id="PTHR30290:SF9">
    <property type="entry name" value="OLIGOPEPTIDE-BINDING PROTEIN APPA"/>
    <property type="match status" value="1"/>
</dbReference>
<dbReference type="RefSeq" id="WP_129556653.1">
    <property type="nucleotide sequence ID" value="NZ_CP013757.1"/>
</dbReference>
<evidence type="ECO:0000313" key="6">
    <source>
        <dbReference type="Proteomes" id="UP000422232"/>
    </source>
</evidence>
<protein>
    <submittedName>
        <fullName evidence="5">ABC transporter-binding protein</fullName>
    </submittedName>
</protein>
<dbReference type="Gene3D" id="3.10.105.10">
    <property type="entry name" value="Dipeptide-binding Protein, Domain 3"/>
    <property type="match status" value="1"/>
</dbReference>
<dbReference type="PIRSF" id="PIRSF002741">
    <property type="entry name" value="MppA"/>
    <property type="match status" value="1"/>
</dbReference>
<dbReference type="Gene3D" id="3.40.190.10">
    <property type="entry name" value="Periplasmic binding protein-like II"/>
    <property type="match status" value="1"/>
</dbReference>
<dbReference type="AlphaFoldDB" id="A0A9Q6PT70"/>
<dbReference type="InterPro" id="IPR030678">
    <property type="entry name" value="Peptide/Ni-bd"/>
</dbReference>
<dbReference type="EMBL" id="CP038908">
    <property type="protein sequence ID" value="QGO06714.1"/>
    <property type="molecule type" value="Genomic_DNA"/>
</dbReference>
<evidence type="ECO:0000256" key="1">
    <source>
        <dbReference type="ARBA" id="ARBA00005695"/>
    </source>
</evidence>
<sequence>MTTLIRFTLTSILIIVYFILSGILVVSWAAPFRFATTWSSSEPKEARYGGQLKVKQNAQLMGFNPFTTSTAGALPQRLSNGVAAVIRDPASDGYLPYMAEHYYFSQEGKVLTIELRDNLYFSDGSPISAEDFVTTAWIHQDAKLGSNLYASLYINKEKIKFKKINDRKFIIIFPKPYALALPMLSSLTPWPATIFWQAYQQGGASAVRKLWTLSTPVEHIISPGPFIVKELKEGRAILKKNRYFSKWNQDAWGQPLPYLDGVTIYAGLESNPLNLFLVGLIDDIDLAKASALRQVKAAILSGEPLELLFNVGPSLLSMSLSFNWNLKSKPRLEALFRNKKFRQAMSMLMDRQKMIEILRGGIGYPAYGPVPLAQVNWQSSTLNKYPYNPAKAQRLLAELGYQQKNSRGFLVNSTGEEIRFSIMVPESAQSLYYNIGVIFSRDARAAGINSTVLPINWTLLTGYTSQVADDRGFEAVIIGLTGYQPGWPYFSNEIPCGGNLTIYNINQYKSCLSVDEQKINDLYYQGVYEVDIHQRRLLNQQIQAIYSELQPKIYVFSDAVSYAWNKRLGGIYPRGLINSINGLYHVPLVYIRR</sequence>
<keyword evidence="2" id="KW-0813">Transport</keyword>
<dbReference type="GO" id="GO:0030288">
    <property type="term" value="C:outer membrane-bounded periplasmic space"/>
    <property type="evidence" value="ECO:0007669"/>
    <property type="project" value="UniProtKB-ARBA"/>
</dbReference>
<name>A0A9Q6PT70_PISSA</name>
<evidence type="ECO:0000256" key="3">
    <source>
        <dbReference type="ARBA" id="ARBA00022729"/>
    </source>
</evidence>
<evidence type="ECO:0000256" key="2">
    <source>
        <dbReference type="ARBA" id="ARBA00022448"/>
    </source>
</evidence>
<dbReference type="Proteomes" id="UP000422232">
    <property type="component" value="Chromosome"/>
</dbReference>